<evidence type="ECO:0000256" key="4">
    <source>
        <dbReference type="ARBA" id="ARBA00022729"/>
    </source>
</evidence>
<keyword evidence="5 13" id="KW-0378">Hydrolase</keyword>
<dbReference type="FunFam" id="3.20.20.80:FF:000124">
    <property type="entry name" value="Exported cellulase"/>
    <property type="match status" value="1"/>
</dbReference>
<dbReference type="AlphaFoldDB" id="A0A919FBX8"/>
<name>A0A919FBX8_9XANT</name>
<evidence type="ECO:0000256" key="11">
    <source>
        <dbReference type="ARBA" id="ARBA00077338"/>
    </source>
</evidence>
<dbReference type="SUPFAM" id="SSF51445">
    <property type="entry name" value="(Trans)glycosidases"/>
    <property type="match status" value="1"/>
</dbReference>
<dbReference type="Pfam" id="PF00150">
    <property type="entry name" value="Cellulase"/>
    <property type="match status" value="1"/>
</dbReference>
<gene>
    <name evidence="16" type="primary">egl</name>
    <name evidence="16" type="ORF">GCM10009090_35220</name>
</gene>
<keyword evidence="17" id="KW-1185">Reference proteome</keyword>
<sequence>MTIRSRSRRRSALLLALALLSAPLAHAADALKYAGVNLAGAEFNSGKRPGVLYKDYTYPAASDYAYFAGKGMNIVRLPFLWERLQPQAGGELDAEQLALLKKAVEQAKANGLHLILDVHNYAKYNGTRIDQLEGGSAALADLWKRLAGEFGNDDAVIFGLMNEPNGISATDWAAVAQASINAIRTAGARNLILVPGTAYTGAHNWVSGGYGATTNAQAQDDLHDPLNRYAVELHQYLDANYSGTSADCASPTIGADKLRGVTAWLREQGKQGFLGEFGAADNETCRQALDGLLAFLEENRDVWLGWTYWAAGAWWRPDYPFNVQPSKEGADKPQMEILVPHAKKVTGAP</sequence>
<dbReference type="PANTHER" id="PTHR34142">
    <property type="entry name" value="ENDO-BETA-1,4-GLUCANASE A"/>
    <property type="match status" value="1"/>
</dbReference>
<dbReference type="InterPro" id="IPR018087">
    <property type="entry name" value="Glyco_hydro_5_CS"/>
</dbReference>
<evidence type="ECO:0000313" key="17">
    <source>
        <dbReference type="Proteomes" id="UP000623958"/>
    </source>
</evidence>
<keyword evidence="7" id="KW-0119">Carbohydrate metabolism</keyword>
<dbReference type="PANTHER" id="PTHR34142:SF1">
    <property type="entry name" value="GLYCOSIDE HYDROLASE FAMILY 5 DOMAIN-CONTAINING PROTEIN"/>
    <property type="match status" value="1"/>
</dbReference>
<evidence type="ECO:0000256" key="7">
    <source>
        <dbReference type="ARBA" id="ARBA00023277"/>
    </source>
</evidence>
<feature type="domain" description="Glycoside hydrolase family 5" evidence="15">
    <location>
        <begin position="39"/>
        <end position="311"/>
    </location>
</feature>
<evidence type="ECO:0000256" key="2">
    <source>
        <dbReference type="ARBA" id="ARBA00005641"/>
    </source>
</evidence>
<proteinExistence type="inferred from homology"/>
<accession>A0A919FBX8</accession>
<feature type="signal peptide" evidence="14">
    <location>
        <begin position="1"/>
        <end position="27"/>
    </location>
</feature>
<dbReference type="Proteomes" id="UP000623958">
    <property type="component" value="Unassembled WGS sequence"/>
</dbReference>
<evidence type="ECO:0000256" key="6">
    <source>
        <dbReference type="ARBA" id="ARBA00023001"/>
    </source>
</evidence>
<dbReference type="PROSITE" id="PS00659">
    <property type="entry name" value="GLYCOSYL_HYDROL_F5"/>
    <property type="match status" value="1"/>
</dbReference>
<comment type="similarity">
    <text evidence="2 13">Belongs to the glycosyl hydrolase 5 (cellulase A) family.</text>
</comment>
<dbReference type="GO" id="GO:0008810">
    <property type="term" value="F:cellulase activity"/>
    <property type="evidence" value="ECO:0007669"/>
    <property type="project" value="UniProtKB-EC"/>
</dbReference>
<evidence type="ECO:0000256" key="1">
    <source>
        <dbReference type="ARBA" id="ARBA00000966"/>
    </source>
</evidence>
<dbReference type="GO" id="GO:0030245">
    <property type="term" value="P:cellulose catabolic process"/>
    <property type="evidence" value="ECO:0007669"/>
    <property type="project" value="UniProtKB-KW"/>
</dbReference>
<dbReference type="RefSeq" id="WP_140724566.1">
    <property type="nucleotide sequence ID" value="NZ_BNBA01000043.1"/>
</dbReference>
<dbReference type="Gene3D" id="3.20.20.80">
    <property type="entry name" value="Glycosidases"/>
    <property type="match status" value="1"/>
</dbReference>
<evidence type="ECO:0000256" key="14">
    <source>
        <dbReference type="SAM" id="SignalP"/>
    </source>
</evidence>
<evidence type="ECO:0000256" key="8">
    <source>
        <dbReference type="ARBA" id="ARBA00023295"/>
    </source>
</evidence>
<protein>
    <recommendedName>
        <fullName evidence="10">Endoglucanase</fullName>
        <ecNumber evidence="3">3.2.1.4</ecNumber>
    </recommendedName>
    <alternativeName>
        <fullName evidence="11">Cellulase</fullName>
    </alternativeName>
    <alternativeName>
        <fullName evidence="12">Endo-1,4-beta-glucanase</fullName>
    </alternativeName>
</protein>
<dbReference type="EC" id="3.2.1.4" evidence="3"/>
<evidence type="ECO:0000256" key="13">
    <source>
        <dbReference type="RuleBase" id="RU361153"/>
    </source>
</evidence>
<reference evidence="16" key="1">
    <citation type="journal article" date="2014" name="Int. J. Syst. Evol. Microbiol.">
        <title>Complete genome sequence of Corynebacterium casei LMG S-19264T (=DSM 44701T), isolated from a smear-ripened cheese.</title>
        <authorList>
            <consortium name="US DOE Joint Genome Institute (JGI-PGF)"/>
            <person name="Walter F."/>
            <person name="Albersmeier A."/>
            <person name="Kalinowski J."/>
            <person name="Ruckert C."/>
        </authorList>
    </citation>
    <scope>NUCLEOTIDE SEQUENCE</scope>
    <source>
        <strain evidence="16">JCM 13306</strain>
    </source>
</reference>
<comment type="catalytic activity">
    <reaction evidence="1">
        <text>Endohydrolysis of (1-&gt;4)-beta-D-glucosidic linkages in cellulose, lichenin and cereal beta-D-glucans.</text>
        <dbReference type="EC" id="3.2.1.4"/>
    </reaction>
</comment>
<dbReference type="InterPro" id="IPR017853">
    <property type="entry name" value="GH"/>
</dbReference>
<evidence type="ECO:0000256" key="12">
    <source>
        <dbReference type="ARBA" id="ARBA00079594"/>
    </source>
</evidence>
<keyword evidence="4 14" id="KW-0732">Signal</keyword>
<evidence type="ECO:0000256" key="3">
    <source>
        <dbReference type="ARBA" id="ARBA00012601"/>
    </source>
</evidence>
<comment type="caution">
    <text evidence="16">The sequence shown here is derived from an EMBL/GenBank/DDBJ whole genome shotgun (WGS) entry which is preliminary data.</text>
</comment>
<keyword evidence="9" id="KW-0624">Polysaccharide degradation</keyword>
<evidence type="ECO:0000256" key="9">
    <source>
        <dbReference type="ARBA" id="ARBA00023326"/>
    </source>
</evidence>
<keyword evidence="8 13" id="KW-0326">Glycosidase</keyword>
<dbReference type="EMBL" id="BNBA01000043">
    <property type="protein sequence ID" value="GHH60170.1"/>
    <property type="molecule type" value="Genomic_DNA"/>
</dbReference>
<dbReference type="InterPro" id="IPR001547">
    <property type="entry name" value="Glyco_hydro_5"/>
</dbReference>
<keyword evidence="6" id="KW-0136">Cellulose degradation</keyword>
<organism evidence="16 17">
    <name type="scientific">Xanthomonas boreopolis</name>
    <dbReference type="NCBI Taxonomy" id="86183"/>
    <lineage>
        <taxon>Bacteria</taxon>
        <taxon>Pseudomonadati</taxon>
        <taxon>Pseudomonadota</taxon>
        <taxon>Gammaproteobacteria</taxon>
        <taxon>Lysobacterales</taxon>
        <taxon>Lysobacteraceae</taxon>
        <taxon>Xanthomonas</taxon>
    </lineage>
</organism>
<evidence type="ECO:0000313" key="16">
    <source>
        <dbReference type="EMBL" id="GHH60170.1"/>
    </source>
</evidence>
<evidence type="ECO:0000256" key="5">
    <source>
        <dbReference type="ARBA" id="ARBA00022801"/>
    </source>
</evidence>
<evidence type="ECO:0000259" key="15">
    <source>
        <dbReference type="Pfam" id="PF00150"/>
    </source>
</evidence>
<evidence type="ECO:0000256" key="10">
    <source>
        <dbReference type="ARBA" id="ARBA00068340"/>
    </source>
</evidence>
<reference evidence="16" key="2">
    <citation type="submission" date="2020-09" db="EMBL/GenBank/DDBJ databases">
        <authorList>
            <person name="Sun Q."/>
            <person name="Ohkuma M."/>
        </authorList>
    </citation>
    <scope>NUCLEOTIDE SEQUENCE</scope>
    <source>
        <strain evidence="16">JCM 13306</strain>
    </source>
</reference>
<feature type="chain" id="PRO_5037195840" description="Endoglucanase" evidence="14">
    <location>
        <begin position="28"/>
        <end position="349"/>
    </location>
</feature>